<evidence type="ECO:0000259" key="1">
    <source>
        <dbReference type="Pfam" id="PF07411"/>
    </source>
</evidence>
<feature type="domain" description="DUF1508" evidence="1">
    <location>
        <begin position="161"/>
        <end position="208"/>
    </location>
</feature>
<dbReference type="Pfam" id="PF07411">
    <property type="entry name" value="DUF1508"/>
    <property type="match status" value="1"/>
</dbReference>
<evidence type="ECO:0000313" key="3">
    <source>
        <dbReference type="Proteomes" id="UP000011680"/>
    </source>
</evidence>
<gene>
    <name evidence="2" type="ORF">C451_08715</name>
</gene>
<dbReference type="PATRIC" id="fig|1227457.3.peg.1612"/>
<proteinExistence type="predicted"/>
<dbReference type="AlphaFoldDB" id="M0N8E7"/>
<accession>M0N8E7</accession>
<reference evidence="2 3" key="1">
    <citation type="journal article" date="2014" name="PLoS Genet.">
        <title>Phylogenetically driven sequencing of extremely halophilic archaea reveals strategies for static and dynamic osmo-response.</title>
        <authorList>
            <person name="Becker E.A."/>
            <person name="Seitzer P.M."/>
            <person name="Tritt A."/>
            <person name="Larsen D."/>
            <person name="Krusor M."/>
            <person name="Yao A.I."/>
            <person name="Wu D."/>
            <person name="Madern D."/>
            <person name="Eisen J.A."/>
            <person name="Darling A.E."/>
            <person name="Facciotti M.T."/>
        </authorList>
    </citation>
    <scope>NUCLEOTIDE SEQUENCE [LARGE SCALE GENOMIC DNA]</scope>
    <source>
        <strain evidence="2 3">JCM 13552</strain>
    </source>
</reference>
<organism evidence="2 3">
    <name type="scientific">Halococcus thailandensis JCM 13552</name>
    <dbReference type="NCBI Taxonomy" id="1227457"/>
    <lineage>
        <taxon>Archaea</taxon>
        <taxon>Methanobacteriati</taxon>
        <taxon>Methanobacteriota</taxon>
        <taxon>Stenosarchaea group</taxon>
        <taxon>Halobacteria</taxon>
        <taxon>Halobacteriales</taxon>
        <taxon>Halococcaceae</taxon>
        <taxon>Halococcus</taxon>
    </lineage>
</organism>
<protein>
    <recommendedName>
        <fullName evidence="1">DUF1508 domain-containing protein</fullName>
    </recommendedName>
</protein>
<dbReference type="RefSeq" id="WP_007739675.1">
    <property type="nucleotide sequence ID" value="NZ_AOMF01000148.1"/>
</dbReference>
<dbReference type="OrthoDB" id="108721at2157"/>
<keyword evidence="3" id="KW-1185">Reference proteome</keyword>
<comment type="caution">
    <text evidence="2">The sequence shown here is derived from an EMBL/GenBank/DDBJ whole genome shotgun (WGS) entry which is preliminary data.</text>
</comment>
<dbReference type="SUPFAM" id="SSF160113">
    <property type="entry name" value="YegP-like"/>
    <property type="match status" value="1"/>
</dbReference>
<dbReference type="Gene3D" id="2.30.29.80">
    <property type="match status" value="1"/>
</dbReference>
<evidence type="ECO:0000313" key="2">
    <source>
        <dbReference type="EMBL" id="EMA53848.1"/>
    </source>
</evidence>
<dbReference type="EMBL" id="AOMF01000148">
    <property type="protein sequence ID" value="EMA53848.1"/>
    <property type="molecule type" value="Genomic_DNA"/>
</dbReference>
<sequence>MSDHDHEYTFAVRPNATVHLAYSTDDGKLADAFLAVEYGREGIDGDDTAAEGIAWRGYEIALARDGEAVLGENVEAALDRGVDRVLDGERALTDDDRLQRAVSVASAYGQRAKASLAGLRGREETTLDAELPETIELSGPGGTTIDVSLSETAAAFDLYEDDGGNWRWRLVHDDETLAVSPSGYDSRDDAEATITTIKENVLGADIEE</sequence>
<dbReference type="InterPro" id="IPR010879">
    <property type="entry name" value="DUF1508"/>
</dbReference>
<name>M0N8E7_9EURY</name>
<dbReference type="InterPro" id="IPR036913">
    <property type="entry name" value="YegP-like_sf"/>
</dbReference>
<dbReference type="Proteomes" id="UP000011680">
    <property type="component" value="Unassembled WGS sequence"/>
</dbReference>